<protein>
    <submittedName>
        <fullName evidence="1">Uncharacterized protein</fullName>
    </submittedName>
</protein>
<comment type="caution">
    <text evidence="1">The sequence shown here is derived from an EMBL/GenBank/DDBJ whole genome shotgun (WGS) entry which is preliminary data.</text>
</comment>
<reference evidence="1 2" key="1">
    <citation type="submission" date="2013-02" db="EMBL/GenBank/DDBJ databases">
        <title>The Genome Sequence of Acinetobacter sp. NIPH 2168.</title>
        <authorList>
            <consortium name="The Broad Institute Genome Sequencing Platform"/>
            <consortium name="The Broad Institute Genome Sequencing Center for Infectious Disease"/>
            <person name="Cerqueira G."/>
            <person name="Feldgarden M."/>
            <person name="Courvalin P."/>
            <person name="Perichon B."/>
            <person name="Grillot-Courvalin C."/>
            <person name="Clermont D."/>
            <person name="Rocha E."/>
            <person name="Yoon E.-J."/>
            <person name="Nemec A."/>
            <person name="Walker B."/>
            <person name="Young S.K."/>
            <person name="Zeng Q."/>
            <person name="Gargeya S."/>
            <person name="Fitzgerald M."/>
            <person name="Haas B."/>
            <person name="Abouelleil A."/>
            <person name="Alvarado L."/>
            <person name="Arachchi H.M."/>
            <person name="Berlin A.M."/>
            <person name="Chapman S.B."/>
            <person name="Dewar J."/>
            <person name="Goldberg J."/>
            <person name="Griggs A."/>
            <person name="Gujja S."/>
            <person name="Hansen M."/>
            <person name="Howarth C."/>
            <person name="Imamovic A."/>
            <person name="Larimer J."/>
            <person name="McCowan C."/>
            <person name="Murphy C."/>
            <person name="Neiman D."/>
            <person name="Pearson M."/>
            <person name="Priest M."/>
            <person name="Roberts A."/>
            <person name="Saif S."/>
            <person name="Shea T."/>
            <person name="Sisk P."/>
            <person name="Sykes S."/>
            <person name="Wortman J."/>
            <person name="Nusbaum C."/>
            <person name="Birren B."/>
        </authorList>
    </citation>
    <scope>NUCLEOTIDE SEQUENCE [LARGE SCALE GENOMIC DNA]</scope>
    <source>
        <strain evidence="1 2">NIPH 2168</strain>
    </source>
</reference>
<name>N9Q835_9GAMM</name>
<evidence type="ECO:0000313" key="1">
    <source>
        <dbReference type="EMBL" id="ENX23067.1"/>
    </source>
</evidence>
<accession>N9Q835</accession>
<organism evidence="1 2">
    <name type="scientific">Acinetobacter vivianii</name>
    <dbReference type="NCBI Taxonomy" id="1776742"/>
    <lineage>
        <taxon>Bacteria</taxon>
        <taxon>Pseudomonadati</taxon>
        <taxon>Pseudomonadota</taxon>
        <taxon>Gammaproteobacteria</taxon>
        <taxon>Moraxellales</taxon>
        <taxon>Moraxellaceae</taxon>
        <taxon>Acinetobacter</taxon>
    </lineage>
</organism>
<gene>
    <name evidence="1" type="ORF">F892_02310</name>
</gene>
<keyword evidence="2" id="KW-1185">Reference proteome</keyword>
<dbReference type="EMBL" id="APRW01000009">
    <property type="protein sequence ID" value="ENX23067.1"/>
    <property type="molecule type" value="Genomic_DNA"/>
</dbReference>
<sequence length="118" mass="14030">MGMLYRVGFNEKQPFGYQWTEFDCNSTADFYLRSLIKRSIQDTYPKIYEKITEELFVEQIRFDGLSSQQFMDIVFAIRTAIGSNELSETQREGAKIWDTAIEPLVMVDERYHLYFKIK</sequence>
<dbReference type="HOGENOM" id="CLU_2068042_0_0_6"/>
<dbReference type="Proteomes" id="UP000013173">
    <property type="component" value="Unassembled WGS sequence"/>
</dbReference>
<dbReference type="AlphaFoldDB" id="N9Q835"/>
<evidence type="ECO:0000313" key="2">
    <source>
        <dbReference type="Proteomes" id="UP000013173"/>
    </source>
</evidence>
<dbReference type="PATRIC" id="fig|1217706.3.peg.2249"/>
<proteinExistence type="predicted"/>